<dbReference type="InterPro" id="IPR013824">
    <property type="entry name" value="Topo_IA_cen_sub1"/>
</dbReference>
<dbReference type="PROSITE" id="PS52039">
    <property type="entry name" value="TOPO_IA_2"/>
    <property type="match status" value="1"/>
</dbReference>
<dbReference type="GO" id="GO:0003917">
    <property type="term" value="F:DNA topoisomerase type I (single strand cut, ATP-independent) activity"/>
    <property type="evidence" value="ECO:0007669"/>
    <property type="project" value="UniProtKB-EC"/>
</dbReference>
<evidence type="ECO:0000313" key="13">
    <source>
        <dbReference type="Proteomes" id="UP000095553"/>
    </source>
</evidence>
<comment type="similarity">
    <text evidence="2">Belongs to the type IA topoisomerase family.</text>
</comment>
<evidence type="ECO:0000256" key="1">
    <source>
        <dbReference type="ARBA" id="ARBA00000213"/>
    </source>
</evidence>
<dbReference type="InterPro" id="IPR023405">
    <property type="entry name" value="Topo_IA_core_domain"/>
</dbReference>
<dbReference type="Pfam" id="PF01131">
    <property type="entry name" value="Topoisom_bac"/>
    <property type="match status" value="1"/>
</dbReference>
<dbReference type="SMART" id="SM00436">
    <property type="entry name" value="TOP1Bc"/>
    <property type="match status" value="1"/>
</dbReference>
<dbReference type="InterPro" id="IPR003601">
    <property type="entry name" value="Topo_IA_2"/>
</dbReference>
<dbReference type="GO" id="GO:0006281">
    <property type="term" value="P:DNA repair"/>
    <property type="evidence" value="ECO:0007669"/>
    <property type="project" value="TreeGrafter"/>
</dbReference>
<dbReference type="GO" id="GO:0006310">
    <property type="term" value="P:DNA recombination"/>
    <property type="evidence" value="ECO:0007669"/>
    <property type="project" value="TreeGrafter"/>
</dbReference>
<evidence type="ECO:0000313" key="12">
    <source>
        <dbReference type="EMBL" id="CUN01339.1"/>
    </source>
</evidence>
<evidence type="ECO:0000256" key="3">
    <source>
        <dbReference type="ARBA" id="ARBA00012891"/>
    </source>
</evidence>
<dbReference type="PANTHER" id="PTHR11390">
    <property type="entry name" value="PROKARYOTIC DNA TOPOISOMERASE"/>
    <property type="match status" value="1"/>
</dbReference>
<dbReference type="Proteomes" id="UP000095553">
    <property type="component" value="Unassembled WGS sequence"/>
</dbReference>
<organism evidence="12 13">
    <name type="scientific">Anaerostipes hadrus</name>
    <dbReference type="NCBI Taxonomy" id="649756"/>
    <lineage>
        <taxon>Bacteria</taxon>
        <taxon>Bacillati</taxon>
        <taxon>Bacillota</taxon>
        <taxon>Clostridia</taxon>
        <taxon>Lachnospirales</taxon>
        <taxon>Lachnospiraceae</taxon>
        <taxon>Anaerostipes</taxon>
    </lineage>
</organism>
<evidence type="ECO:0000256" key="7">
    <source>
        <dbReference type="ARBA" id="ARBA00030003"/>
    </source>
</evidence>
<keyword evidence="6 12" id="KW-0413">Isomerase</keyword>
<evidence type="ECO:0000256" key="5">
    <source>
        <dbReference type="ARBA" id="ARBA00023125"/>
    </source>
</evidence>
<dbReference type="InterPro" id="IPR003602">
    <property type="entry name" value="Topo_IA_DNA-bd_dom"/>
</dbReference>
<keyword evidence="4" id="KW-0799">Topoisomerase</keyword>
<evidence type="ECO:0000256" key="4">
    <source>
        <dbReference type="ARBA" id="ARBA00023029"/>
    </source>
</evidence>
<dbReference type="EC" id="5.6.2.1" evidence="3"/>
<protein>
    <recommendedName>
        <fullName evidence="3">DNA topoisomerase</fullName>
        <ecNumber evidence="3">5.6.2.1</ecNumber>
    </recommendedName>
    <alternativeName>
        <fullName evidence="10">Omega-protein</fullName>
    </alternativeName>
    <alternativeName>
        <fullName evidence="9">Relaxing enzyme</fullName>
    </alternativeName>
    <alternativeName>
        <fullName evidence="7">Swivelase</fullName>
    </alternativeName>
    <alternativeName>
        <fullName evidence="8">Untwisting enzyme</fullName>
    </alternativeName>
</protein>
<dbReference type="InterPro" id="IPR013497">
    <property type="entry name" value="Topo_IA_cen"/>
</dbReference>
<dbReference type="GO" id="GO:0043597">
    <property type="term" value="C:cytoplasmic replication fork"/>
    <property type="evidence" value="ECO:0007669"/>
    <property type="project" value="TreeGrafter"/>
</dbReference>
<dbReference type="InterPro" id="IPR013825">
    <property type="entry name" value="Topo_IA_cen_sub2"/>
</dbReference>
<dbReference type="Gene3D" id="1.10.290.10">
    <property type="entry name" value="Topoisomerase I, domain 4"/>
    <property type="match status" value="1"/>
</dbReference>
<dbReference type="RefSeq" id="WP_055072985.1">
    <property type="nucleotide sequence ID" value="NZ_CYXY01000011.1"/>
</dbReference>
<sequence>MKKYIAICEKSSIMENLAEALPEKLVKKGRNYYSGHYQIHALSGHIFELFSMEEYPEYPSKKKGWDLDALPFFPKDFVFRYKLMKKTTGGASAKKIFDDIVKGIQWADAVIHVGDSDDEGQVLVDNVLHYAKCTKPVYRLIQDSNTVDEFKEALQKMKPNNSPEYKAMALEGRFRAFYDWLYGINASRYASLKFGTTGKDCFHVGRVITAIVFEIFKRDYEIQNFVPQPYFQNVSKEGLTLTSKTTFKTEEEASKVADQYNRAGAKVIAMNRRKTVIQAPKLFSQNTLQGWMGKYYKMSPSDTLKTVQSLYENGYASYPRTESEYLKSEEKNKIKKIIQSLQGSGVDLAFKDSNKIFNDKKVIAHSALVPTGKIPDMNKLNQKEQIVYKEIVDRFHEVFFSEECMVHRTTLDIQCLNEKFRIQGDIYISKGWKQVKNLRTNDREIPDFQKGDNIPINFQPEKKMTTPPKHYTTDTLVKFMDNPFAKDEEIEDEDTMYANIRKGATIGKTSTRAEIINKAQKSGYISLKKDIYRIEQKGIFYINSLFKLGIDLSKESTVKMGVLQREVGTGQISIKKALQLIYEDVNHMFEKRDQNFLPVICRCPICRGRVLESVSGFQCENNDLIMMKDHPYFAAVKKKVDRNMVAELFTQGSVDLLNCKSKKGSSFNVKVMLEEAEDGSIATNHGYVRITTEFLKEGINR</sequence>
<feature type="domain" description="Topo IA-type catalytic" evidence="11">
    <location>
        <begin position="165"/>
        <end position="589"/>
    </location>
</feature>
<comment type="catalytic activity">
    <reaction evidence="1">
        <text>ATP-independent breakage of single-stranded DNA, followed by passage and rejoining.</text>
        <dbReference type="EC" id="5.6.2.1"/>
    </reaction>
</comment>
<dbReference type="InterPro" id="IPR013826">
    <property type="entry name" value="Topo_IA_cen_sub3"/>
</dbReference>
<dbReference type="PANTHER" id="PTHR11390:SF21">
    <property type="entry name" value="DNA TOPOISOMERASE 3-ALPHA"/>
    <property type="match status" value="1"/>
</dbReference>
<evidence type="ECO:0000256" key="10">
    <source>
        <dbReference type="ARBA" id="ARBA00032877"/>
    </source>
</evidence>
<dbReference type="PRINTS" id="PR00417">
    <property type="entry name" value="PRTPISMRASEI"/>
</dbReference>
<dbReference type="SUPFAM" id="SSF56712">
    <property type="entry name" value="Prokaryotic type I DNA topoisomerase"/>
    <property type="match status" value="1"/>
</dbReference>
<dbReference type="SMART" id="SM00493">
    <property type="entry name" value="TOPRIM"/>
    <property type="match status" value="1"/>
</dbReference>
<evidence type="ECO:0000256" key="8">
    <source>
        <dbReference type="ARBA" id="ARBA00031985"/>
    </source>
</evidence>
<keyword evidence="5" id="KW-0238">DNA-binding</keyword>
<dbReference type="GO" id="GO:0003677">
    <property type="term" value="F:DNA binding"/>
    <property type="evidence" value="ECO:0007669"/>
    <property type="project" value="UniProtKB-KW"/>
</dbReference>
<evidence type="ECO:0000256" key="9">
    <source>
        <dbReference type="ARBA" id="ARBA00032235"/>
    </source>
</evidence>
<accession>A0A173TGV0</accession>
<evidence type="ECO:0000256" key="6">
    <source>
        <dbReference type="ARBA" id="ARBA00023235"/>
    </source>
</evidence>
<reference evidence="12 13" key="1">
    <citation type="submission" date="2015-09" db="EMBL/GenBank/DDBJ databases">
        <authorList>
            <consortium name="Pathogen Informatics"/>
        </authorList>
    </citation>
    <scope>NUCLEOTIDE SEQUENCE [LARGE SCALE GENOMIC DNA]</scope>
    <source>
        <strain evidence="12 13">2789STDY5834959</strain>
    </source>
</reference>
<gene>
    <name evidence="12" type="primary">topB_1</name>
    <name evidence="12" type="ORF">ERS852571_01976</name>
</gene>
<proteinExistence type="inferred from homology"/>
<dbReference type="Gene3D" id="2.70.20.10">
    <property type="entry name" value="Topoisomerase I, domain 3"/>
    <property type="match status" value="1"/>
</dbReference>
<dbReference type="Gene3D" id="1.10.460.10">
    <property type="entry name" value="Topoisomerase I, domain 2"/>
    <property type="match status" value="1"/>
</dbReference>
<dbReference type="AlphaFoldDB" id="A0A173TGV0"/>
<evidence type="ECO:0000259" key="11">
    <source>
        <dbReference type="PROSITE" id="PS52039"/>
    </source>
</evidence>
<dbReference type="GO" id="GO:0006265">
    <property type="term" value="P:DNA topological change"/>
    <property type="evidence" value="ECO:0007669"/>
    <property type="project" value="InterPro"/>
</dbReference>
<dbReference type="InterPro" id="IPR000380">
    <property type="entry name" value="Topo_IA"/>
</dbReference>
<dbReference type="SMART" id="SM00437">
    <property type="entry name" value="TOP1Ac"/>
    <property type="match status" value="1"/>
</dbReference>
<name>A0A173TGV0_ANAHA</name>
<dbReference type="EMBL" id="CYXY01000011">
    <property type="protein sequence ID" value="CUN01339.1"/>
    <property type="molecule type" value="Genomic_DNA"/>
</dbReference>
<dbReference type="CDD" id="cd01028">
    <property type="entry name" value="TOPRIM_TopoIA"/>
    <property type="match status" value="1"/>
</dbReference>
<dbReference type="Gene3D" id="3.40.50.140">
    <property type="match status" value="1"/>
</dbReference>
<evidence type="ECO:0000256" key="2">
    <source>
        <dbReference type="ARBA" id="ARBA00009446"/>
    </source>
</evidence>
<dbReference type="InterPro" id="IPR006171">
    <property type="entry name" value="TOPRIM_dom"/>
</dbReference>